<dbReference type="SUPFAM" id="SSF52540">
    <property type="entry name" value="P-loop containing nucleoside triphosphate hydrolases"/>
    <property type="match status" value="1"/>
</dbReference>
<keyword evidence="3 7" id="KW-0227">DNA damage</keyword>
<keyword evidence="11" id="KW-1185">Reference proteome</keyword>
<feature type="domain" description="DNA mismatch repair proteins mutS family" evidence="9">
    <location>
        <begin position="687"/>
        <end position="703"/>
    </location>
</feature>
<evidence type="ECO:0000256" key="8">
    <source>
        <dbReference type="NCBIfam" id="TIGR01070"/>
    </source>
</evidence>
<dbReference type="Gene3D" id="3.40.1170.10">
    <property type="entry name" value="DNA repair protein MutS, domain I"/>
    <property type="match status" value="1"/>
</dbReference>
<dbReference type="Gene3D" id="3.30.420.110">
    <property type="entry name" value="MutS, connector domain"/>
    <property type="match status" value="1"/>
</dbReference>
<comment type="caution">
    <text evidence="10">The sequence shown here is derived from an EMBL/GenBank/DDBJ whole genome shotgun (WGS) entry which is preliminary data.</text>
</comment>
<dbReference type="InterPro" id="IPR016151">
    <property type="entry name" value="DNA_mismatch_repair_MutS_N"/>
</dbReference>
<evidence type="ECO:0000259" key="9">
    <source>
        <dbReference type="PROSITE" id="PS00486"/>
    </source>
</evidence>
<keyword evidence="5 7" id="KW-0238">DNA-binding</keyword>
<dbReference type="Pfam" id="PF00488">
    <property type="entry name" value="MutS_V"/>
    <property type="match status" value="1"/>
</dbReference>
<dbReference type="PANTHER" id="PTHR11361:SF34">
    <property type="entry name" value="DNA MISMATCH REPAIR PROTEIN MSH1, MITOCHONDRIAL"/>
    <property type="match status" value="1"/>
</dbReference>
<gene>
    <name evidence="7" type="primary">mutS</name>
    <name evidence="10" type="ORF">J2Z35_000850</name>
</gene>
<dbReference type="CDD" id="cd03284">
    <property type="entry name" value="ABC_MutS1"/>
    <property type="match status" value="1"/>
</dbReference>
<dbReference type="InterPro" id="IPR036187">
    <property type="entry name" value="DNA_mismatch_repair_MutS_sf"/>
</dbReference>
<evidence type="ECO:0000256" key="1">
    <source>
        <dbReference type="ARBA" id="ARBA00006271"/>
    </source>
</evidence>
<evidence type="ECO:0000256" key="3">
    <source>
        <dbReference type="ARBA" id="ARBA00022763"/>
    </source>
</evidence>
<dbReference type="InterPro" id="IPR007695">
    <property type="entry name" value="DNA_mismatch_repair_MutS-lik_N"/>
</dbReference>
<evidence type="ECO:0000256" key="5">
    <source>
        <dbReference type="ARBA" id="ARBA00023125"/>
    </source>
</evidence>
<dbReference type="NCBIfam" id="NF003810">
    <property type="entry name" value="PRK05399.1"/>
    <property type="match status" value="1"/>
</dbReference>
<keyword evidence="4 7" id="KW-0067">ATP-binding</keyword>
<dbReference type="InterPro" id="IPR000432">
    <property type="entry name" value="DNA_mismatch_repair_MutS_C"/>
</dbReference>
<name>A0ABS4KGZ6_9FIRM</name>
<dbReference type="Pfam" id="PF05190">
    <property type="entry name" value="MutS_IV"/>
    <property type="match status" value="1"/>
</dbReference>
<dbReference type="SMART" id="SM00533">
    <property type="entry name" value="MUTSd"/>
    <property type="match status" value="1"/>
</dbReference>
<dbReference type="EMBL" id="JAGGLI010000006">
    <property type="protein sequence ID" value="MBP2027058.1"/>
    <property type="molecule type" value="Genomic_DNA"/>
</dbReference>
<accession>A0ABS4KGZ6</accession>
<comment type="similarity">
    <text evidence="1 7">Belongs to the DNA mismatch repair MutS family.</text>
</comment>
<dbReference type="InterPro" id="IPR017261">
    <property type="entry name" value="DNA_mismatch_repair_MutS/MSH"/>
</dbReference>
<dbReference type="SUPFAM" id="SSF55271">
    <property type="entry name" value="DNA repair protein MutS, domain I"/>
    <property type="match status" value="1"/>
</dbReference>
<dbReference type="SMART" id="SM00534">
    <property type="entry name" value="MUTSac"/>
    <property type="match status" value="1"/>
</dbReference>
<keyword evidence="2 7" id="KW-0547">Nucleotide-binding</keyword>
<dbReference type="Gene3D" id="1.10.1420.10">
    <property type="match status" value="2"/>
</dbReference>
<evidence type="ECO:0000313" key="11">
    <source>
        <dbReference type="Proteomes" id="UP001314903"/>
    </source>
</evidence>
<organism evidence="10 11">
    <name type="scientific">Acetoanaerobium pronyense</name>
    <dbReference type="NCBI Taxonomy" id="1482736"/>
    <lineage>
        <taxon>Bacteria</taxon>
        <taxon>Bacillati</taxon>
        <taxon>Bacillota</taxon>
        <taxon>Clostridia</taxon>
        <taxon>Peptostreptococcales</taxon>
        <taxon>Filifactoraceae</taxon>
        <taxon>Acetoanaerobium</taxon>
    </lineage>
</organism>
<dbReference type="Pfam" id="PF01624">
    <property type="entry name" value="MutS_I"/>
    <property type="match status" value="1"/>
</dbReference>
<keyword evidence="6 7" id="KW-0234">DNA repair</keyword>
<dbReference type="RefSeq" id="WP_209659723.1">
    <property type="nucleotide sequence ID" value="NZ_JAGGLI010000006.1"/>
</dbReference>
<dbReference type="Pfam" id="PF05192">
    <property type="entry name" value="MutS_III"/>
    <property type="match status" value="1"/>
</dbReference>
<reference evidence="10 11" key="1">
    <citation type="submission" date="2021-03" db="EMBL/GenBank/DDBJ databases">
        <title>Genomic Encyclopedia of Type Strains, Phase IV (KMG-IV): sequencing the most valuable type-strain genomes for metagenomic binning, comparative biology and taxonomic classification.</title>
        <authorList>
            <person name="Goeker M."/>
        </authorList>
    </citation>
    <scope>NUCLEOTIDE SEQUENCE [LARGE SCALE GENOMIC DNA]</scope>
    <source>
        <strain evidence="10 11">DSM 27512</strain>
    </source>
</reference>
<comment type="function">
    <text evidence="7">This protein is involved in the repair of mismatches in DNA. It is possible that it carries out the mismatch recognition step. This protein has a weak ATPase activity.</text>
</comment>
<dbReference type="Proteomes" id="UP001314903">
    <property type="component" value="Unassembled WGS sequence"/>
</dbReference>
<evidence type="ECO:0000256" key="6">
    <source>
        <dbReference type="ARBA" id="ARBA00023204"/>
    </source>
</evidence>
<dbReference type="PANTHER" id="PTHR11361">
    <property type="entry name" value="DNA MISMATCH REPAIR PROTEIN MUTS FAMILY MEMBER"/>
    <property type="match status" value="1"/>
</dbReference>
<dbReference type="Gene3D" id="3.40.50.300">
    <property type="entry name" value="P-loop containing nucleotide triphosphate hydrolases"/>
    <property type="match status" value="1"/>
</dbReference>
<dbReference type="HAMAP" id="MF_00096">
    <property type="entry name" value="MutS"/>
    <property type="match status" value="1"/>
</dbReference>
<dbReference type="SUPFAM" id="SSF48334">
    <property type="entry name" value="DNA repair protein MutS, domain III"/>
    <property type="match status" value="1"/>
</dbReference>
<protein>
    <recommendedName>
        <fullName evidence="7 8">DNA mismatch repair protein MutS</fullName>
    </recommendedName>
</protein>
<evidence type="ECO:0000256" key="2">
    <source>
        <dbReference type="ARBA" id="ARBA00022741"/>
    </source>
</evidence>
<dbReference type="PROSITE" id="PS00486">
    <property type="entry name" value="DNA_MISMATCH_REPAIR_2"/>
    <property type="match status" value="1"/>
</dbReference>
<dbReference type="PIRSF" id="PIRSF037677">
    <property type="entry name" value="DNA_mis_repair_Msh6"/>
    <property type="match status" value="1"/>
</dbReference>
<dbReference type="InterPro" id="IPR036678">
    <property type="entry name" value="MutS_con_dom_sf"/>
</dbReference>
<feature type="binding site" evidence="7">
    <location>
        <begin position="613"/>
        <end position="620"/>
    </location>
    <ligand>
        <name>ATP</name>
        <dbReference type="ChEBI" id="CHEBI:30616"/>
    </ligand>
</feature>
<sequence length="858" mass="97917">MEKLTPMMQQYLDIKKNHNDAILFFRLGDFYEMFFDDAIEASQILDITLTGKSCGLKERAPMCGVPFHSAENYINKLIASGKKVAICEQVEDPSTAKGIVKREVVKILTPGTVMDERLVDKEKNNYIFGVLASKRVDELLTFHVAYVDISTGEINENSIDIDNFADFFLKIRPSELVLDSHTKYILTNDIYKNNILILNYIKENNIILNIREFDENLYMNKDISKNISSSNPSTLIVLDYILDTQKTLSHFMEKSDKEEFMFLDNFTSKNLELSEANRTSQKKGSLLWILDKTKTPMGGRLLKKWVDNPLVNKNSIEARLHKVNSFYEEVDILNSLTESFKNIYDLERISNKLSYNNIKHMDIIKLKKSLKTLPEIKEILLGSSKEAIKNIGKKLSTLDDIFDLLDNSLEEGDEFSKNKYLVKSTFNENLMELRKLINHTSDILKNIEIKERENTGIKNLKIGYNKVFGYFIEITRGNLKNFQLPEGYIRKQTLTTSERYINEELKSIEEKIITAKDKEEKLEKEIYQSILSQLNLKTKEILFSASILGEIDCYCSLAKVAHDNNYTRPKLNESGKIEIINGRHPIVEKMIPQEHFIPNNTIIEKSDIQIITGPNMAGKSTYMRQVALIVLMAHIGSFVPAEKSDICVVDRIFTRVGASDDLSQGQSTFMVEMTEVSHILKYATSNSLLILDEIGRGTSTYDGMSIAWSIIEYISKELSPKTLFSTHYHELTVLEEDHKNITNYSMAVDDTGSEIRFLRKIIKGKADKSYGIHVAELADLPKDVISNANILLSKLENKYSINSIDSKSTPAPSPIKEQISFADIYNIDIIENLKKVDLNNTTPMEALVILNDLKKKLG</sequence>
<dbReference type="InterPro" id="IPR027417">
    <property type="entry name" value="P-loop_NTPase"/>
</dbReference>
<dbReference type="InterPro" id="IPR005748">
    <property type="entry name" value="DNA_mismatch_repair_MutS"/>
</dbReference>
<dbReference type="InterPro" id="IPR007861">
    <property type="entry name" value="DNA_mismatch_repair_MutS_clamp"/>
</dbReference>
<dbReference type="SUPFAM" id="SSF53150">
    <property type="entry name" value="DNA repair protein MutS, domain II"/>
    <property type="match status" value="1"/>
</dbReference>
<dbReference type="InterPro" id="IPR045076">
    <property type="entry name" value="MutS"/>
</dbReference>
<evidence type="ECO:0000256" key="4">
    <source>
        <dbReference type="ARBA" id="ARBA00022840"/>
    </source>
</evidence>
<dbReference type="InterPro" id="IPR007696">
    <property type="entry name" value="DNA_mismatch_repair_MutS_core"/>
</dbReference>
<dbReference type="NCBIfam" id="TIGR01070">
    <property type="entry name" value="mutS1"/>
    <property type="match status" value="1"/>
</dbReference>
<evidence type="ECO:0000313" key="10">
    <source>
        <dbReference type="EMBL" id="MBP2027058.1"/>
    </source>
</evidence>
<evidence type="ECO:0000256" key="7">
    <source>
        <dbReference type="HAMAP-Rule" id="MF_00096"/>
    </source>
</evidence>
<proteinExistence type="inferred from homology"/>